<evidence type="ECO:0000313" key="8">
    <source>
        <dbReference type="EMBL" id="TRX88219.1"/>
    </source>
</evidence>
<gene>
    <name evidence="8" type="ORF">FHL15_010908</name>
</gene>
<dbReference type="Proteomes" id="UP000319160">
    <property type="component" value="Unassembled WGS sequence"/>
</dbReference>
<dbReference type="InterPro" id="IPR036396">
    <property type="entry name" value="Cyt_P450_sf"/>
</dbReference>
<evidence type="ECO:0000256" key="3">
    <source>
        <dbReference type="ARBA" id="ARBA00022617"/>
    </source>
</evidence>
<keyword evidence="5" id="KW-0560">Oxidoreductase</keyword>
<dbReference type="SUPFAM" id="SSF48264">
    <property type="entry name" value="Cytochrome P450"/>
    <property type="match status" value="1"/>
</dbReference>
<dbReference type="GO" id="GO:0016705">
    <property type="term" value="F:oxidoreductase activity, acting on paired donors, with incorporation or reduction of molecular oxygen"/>
    <property type="evidence" value="ECO:0007669"/>
    <property type="project" value="InterPro"/>
</dbReference>
<dbReference type="InterPro" id="IPR001128">
    <property type="entry name" value="Cyt_P450"/>
</dbReference>
<dbReference type="GO" id="GO:0004497">
    <property type="term" value="F:monooxygenase activity"/>
    <property type="evidence" value="ECO:0007669"/>
    <property type="project" value="UniProtKB-KW"/>
</dbReference>
<dbReference type="GO" id="GO:0020037">
    <property type="term" value="F:heme binding"/>
    <property type="evidence" value="ECO:0007669"/>
    <property type="project" value="InterPro"/>
</dbReference>
<dbReference type="EMBL" id="VFLP01000096">
    <property type="protein sequence ID" value="TRX88219.1"/>
    <property type="molecule type" value="Genomic_DNA"/>
</dbReference>
<dbReference type="Gene3D" id="1.10.630.10">
    <property type="entry name" value="Cytochrome P450"/>
    <property type="match status" value="1"/>
</dbReference>
<dbReference type="AlphaFoldDB" id="A0A553HJV0"/>
<evidence type="ECO:0000256" key="5">
    <source>
        <dbReference type="ARBA" id="ARBA00023002"/>
    </source>
</evidence>
<keyword evidence="9" id="KW-1185">Reference proteome</keyword>
<accession>A0A553HJV0</accession>
<comment type="caution">
    <text evidence="8">The sequence shown here is derived from an EMBL/GenBank/DDBJ whole genome shotgun (WGS) entry which is preliminary data.</text>
</comment>
<comment type="similarity">
    <text evidence="2">Belongs to the cytochrome P450 family.</text>
</comment>
<comment type="cofactor">
    <cofactor evidence="1">
        <name>heme</name>
        <dbReference type="ChEBI" id="CHEBI:30413"/>
    </cofactor>
</comment>
<dbReference type="OrthoDB" id="3945418at2759"/>
<sequence length="134" mass="14763">MIADKSPERMAQQAFEVVVEGIETIGRSLTAATYYVLSKPETVLLRLRQEIENAAAGSNSRILLKSLENLPWLTAIIKEALRVGGTSTARMPHSKTAFSMAVRDLLMDSEVFDAPPGFRPKKMVITDESKPLTT</sequence>
<keyword evidence="6" id="KW-0408">Iron</keyword>
<evidence type="ECO:0000256" key="7">
    <source>
        <dbReference type="ARBA" id="ARBA00023033"/>
    </source>
</evidence>
<evidence type="ECO:0000313" key="9">
    <source>
        <dbReference type="Proteomes" id="UP000319160"/>
    </source>
</evidence>
<keyword evidence="7" id="KW-0503">Monooxygenase</keyword>
<organism evidence="8 9">
    <name type="scientific">Xylaria flabelliformis</name>
    <dbReference type="NCBI Taxonomy" id="2512241"/>
    <lineage>
        <taxon>Eukaryota</taxon>
        <taxon>Fungi</taxon>
        <taxon>Dikarya</taxon>
        <taxon>Ascomycota</taxon>
        <taxon>Pezizomycotina</taxon>
        <taxon>Sordariomycetes</taxon>
        <taxon>Xylariomycetidae</taxon>
        <taxon>Xylariales</taxon>
        <taxon>Xylariaceae</taxon>
        <taxon>Xylaria</taxon>
    </lineage>
</organism>
<dbReference type="STRING" id="2512241.A0A553HJV0"/>
<protein>
    <recommendedName>
        <fullName evidence="10">Cytochrome P450</fullName>
    </recommendedName>
</protein>
<dbReference type="InterPro" id="IPR050121">
    <property type="entry name" value="Cytochrome_P450_monoxygenase"/>
</dbReference>
<dbReference type="Pfam" id="PF00067">
    <property type="entry name" value="p450"/>
    <property type="match status" value="1"/>
</dbReference>
<evidence type="ECO:0008006" key="10">
    <source>
        <dbReference type="Google" id="ProtNLM"/>
    </source>
</evidence>
<reference evidence="9" key="1">
    <citation type="submission" date="2019-06" db="EMBL/GenBank/DDBJ databases">
        <title>Draft genome sequence of the griseofulvin-producing fungus Xylaria cubensis strain G536.</title>
        <authorList>
            <person name="Mead M.E."/>
            <person name="Raja H.A."/>
            <person name="Steenwyk J.L."/>
            <person name="Knowles S.L."/>
            <person name="Oberlies N.H."/>
            <person name="Rokas A."/>
        </authorList>
    </citation>
    <scope>NUCLEOTIDE SEQUENCE [LARGE SCALE GENOMIC DNA]</scope>
    <source>
        <strain evidence="9">G536</strain>
    </source>
</reference>
<proteinExistence type="inferred from homology"/>
<name>A0A553HJV0_9PEZI</name>
<dbReference type="PANTHER" id="PTHR24305">
    <property type="entry name" value="CYTOCHROME P450"/>
    <property type="match status" value="1"/>
</dbReference>
<keyword evidence="3" id="KW-0349">Heme</keyword>
<evidence type="ECO:0000256" key="2">
    <source>
        <dbReference type="ARBA" id="ARBA00010617"/>
    </source>
</evidence>
<dbReference type="GO" id="GO:0005506">
    <property type="term" value="F:iron ion binding"/>
    <property type="evidence" value="ECO:0007669"/>
    <property type="project" value="InterPro"/>
</dbReference>
<keyword evidence="4" id="KW-0479">Metal-binding</keyword>
<evidence type="ECO:0000256" key="4">
    <source>
        <dbReference type="ARBA" id="ARBA00022723"/>
    </source>
</evidence>
<evidence type="ECO:0000256" key="6">
    <source>
        <dbReference type="ARBA" id="ARBA00023004"/>
    </source>
</evidence>
<dbReference type="PANTHER" id="PTHR24305:SF157">
    <property type="entry name" value="N-ACETYLTRYPTOPHAN 6-HYDROXYLASE IVOC-RELATED"/>
    <property type="match status" value="1"/>
</dbReference>
<evidence type="ECO:0000256" key="1">
    <source>
        <dbReference type="ARBA" id="ARBA00001971"/>
    </source>
</evidence>